<dbReference type="STRING" id="568069.A0A1J1IQ55"/>
<evidence type="ECO:0000259" key="9">
    <source>
        <dbReference type="Pfam" id="PF01937"/>
    </source>
</evidence>
<dbReference type="PANTHER" id="PTHR12280:SF35">
    <property type="entry name" value="4'-PHOSPHOPANTETHEINE PHOSPHATASE"/>
    <property type="match status" value="1"/>
</dbReference>
<proteinExistence type="predicted"/>
<dbReference type="EMBL" id="CVRI01000056">
    <property type="protein sequence ID" value="CRL01668.1"/>
    <property type="molecule type" value="Genomic_DNA"/>
</dbReference>
<dbReference type="GO" id="GO:0004594">
    <property type="term" value="F:pantothenate kinase activity"/>
    <property type="evidence" value="ECO:0007669"/>
    <property type="project" value="TreeGrafter"/>
</dbReference>
<dbReference type="InterPro" id="IPR004567">
    <property type="entry name" value="Type_II_PanK"/>
</dbReference>
<gene>
    <name evidence="10" type="primary">putative Pantothenate kinase 4</name>
    <name evidence="10" type="ORF">CLUMA_CG014888</name>
</gene>
<evidence type="ECO:0000256" key="2">
    <source>
        <dbReference type="ARBA" id="ARBA00011388"/>
    </source>
</evidence>
<dbReference type="GO" id="GO:0005829">
    <property type="term" value="C:cytosol"/>
    <property type="evidence" value="ECO:0007669"/>
    <property type="project" value="TreeGrafter"/>
</dbReference>
<dbReference type="PANTHER" id="PTHR12280">
    <property type="entry name" value="PANTOTHENATE KINASE"/>
    <property type="match status" value="1"/>
</dbReference>
<dbReference type="GO" id="GO:0005524">
    <property type="term" value="F:ATP binding"/>
    <property type="evidence" value="ECO:0007669"/>
    <property type="project" value="InterPro"/>
</dbReference>
<dbReference type="AlphaFoldDB" id="A0A1J1IQ55"/>
<evidence type="ECO:0000256" key="7">
    <source>
        <dbReference type="ARBA" id="ARBA00032948"/>
    </source>
</evidence>
<evidence type="ECO:0000256" key="5">
    <source>
        <dbReference type="ARBA" id="ARBA00023074"/>
    </source>
</evidence>
<name>A0A1J1IQ55_9DIPT</name>
<keyword evidence="5" id="KW-0944">Nitration</keyword>
<dbReference type="GO" id="GO:0015937">
    <property type="term" value="P:coenzyme A biosynthetic process"/>
    <property type="evidence" value="ECO:0007669"/>
    <property type="project" value="InterPro"/>
</dbReference>
<protein>
    <recommendedName>
        <fullName evidence="3">4'-phosphopantetheine phosphatase</fullName>
    </recommendedName>
    <alternativeName>
        <fullName evidence="7">Inactive pantothenic acid kinase 4</fullName>
    </alternativeName>
</protein>
<feature type="domain" description="Damage-control phosphatase ARMT1-like metal-binding" evidence="9">
    <location>
        <begin position="46"/>
        <end position="349"/>
    </location>
</feature>
<comment type="catalytic activity">
    <reaction evidence="6">
        <text>(R)-4'-phospho-S-sulfopantetheine + H2O = (R)-S-sulfopantetheine + phosphate</text>
        <dbReference type="Rhea" id="RHEA:68340"/>
        <dbReference type="ChEBI" id="CHEBI:15377"/>
        <dbReference type="ChEBI" id="CHEBI:43474"/>
        <dbReference type="ChEBI" id="CHEBI:177302"/>
        <dbReference type="ChEBI" id="CHEBI:177303"/>
    </reaction>
    <physiologicalReaction direction="left-to-right" evidence="6">
        <dbReference type="Rhea" id="RHEA:68341"/>
    </physiologicalReaction>
</comment>
<evidence type="ECO:0000313" key="10">
    <source>
        <dbReference type="EMBL" id="CRL01668.1"/>
    </source>
</evidence>
<dbReference type="Proteomes" id="UP000183832">
    <property type="component" value="Unassembled WGS sequence"/>
</dbReference>
<evidence type="ECO:0000256" key="8">
    <source>
        <dbReference type="ARBA" id="ARBA00046055"/>
    </source>
</evidence>
<dbReference type="SUPFAM" id="SSF111321">
    <property type="entry name" value="AF1104-like"/>
    <property type="match status" value="1"/>
</dbReference>
<accession>A0A1J1IQ55</accession>
<evidence type="ECO:0000256" key="4">
    <source>
        <dbReference type="ARBA" id="ARBA00022596"/>
    </source>
</evidence>
<reference evidence="10 11" key="1">
    <citation type="submission" date="2015-04" db="EMBL/GenBank/DDBJ databases">
        <authorList>
            <person name="Syromyatnikov M.Y."/>
            <person name="Popov V.N."/>
        </authorList>
    </citation>
    <scope>NUCLEOTIDE SEQUENCE [LARGE SCALE GENOMIC DNA]</scope>
</reference>
<dbReference type="InterPro" id="IPR002791">
    <property type="entry name" value="ARMT1-like_metal-bd"/>
</dbReference>
<dbReference type="InterPro" id="IPR036075">
    <property type="entry name" value="ARMT-1-like_metal-bd_sf"/>
</dbReference>
<keyword evidence="4" id="KW-0533">Nickel</keyword>
<organism evidence="10 11">
    <name type="scientific">Clunio marinus</name>
    <dbReference type="NCBI Taxonomy" id="568069"/>
    <lineage>
        <taxon>Eukaryota</taxon>
        <taxon>Metazoa</taxon>
        <taxon>Ecdysozoa</taxon>
        <taxon>Arthropoda</taxon>
        <taxon>Hexapoda</taxon>
        <taxon>Insecta</taxon>
        <taxon>Pterygota</taxon>
        <taxon>Neoptera</taxon>
        <taxon>Endopterygota</taxon>
        <taxon>Diptera</taxon>
        <taxon>Nematocera</taxon>
        <taxon>Chironomoidea</taxon>
        <taxon>Chironomidae</taxon>
        <taxon>Clunio</taxon>
    </lineage>
</organism>
<keyword evidence="11" id="KW-1185">Reference proteome</keyword>
<comment type="subunit">
    <text evidence="2">Homodimer. Interacts with PKM.</text>
</comment>
<dbReference type="Pfam" id="PF01937">
    <property type="entry name" value="ARMT1-like_dom"/>
    <property type="match status" value="1"/>
</dbReference>
<dbReference type="OrthoDB" id="498611at2759"/>
<evidence type="ECO:0000313" key="11">
    <source>
        <dbReference type="Proteomes" id="UP000183832"/>
    </source>
</evidence>
<evidence type="ECO:0000256" key="3">
    <source>
        <dbReference type="ARBA" id="ARBA00019490"/>
    </source>
</evidence>
<comment type="cofactor">
    <cofactor evidence="1">
        <name>Ni(2+)</name>
        <dbReference type="ChEBI" id="CHEBI:49786"/>
    </cofactor>
</comment>
<comment type="function">
    <text evidence="8">Phosphatase which shows a preference for 4'-phosphopantetheine and its oxidatively damaged forms (sulfonate or S-sulfonate), providing strong indirect evidence that the phosphatase activity pre-empts damage in the coenzyme A (CoA) pathway. Hydrolyzing excess 4'-phosphopantetheine could constitute a directed overflow mechanism to prevent its oxidation to the S-sulfonate, sulfonate, or other forms. Hydrolyzing 4'-phosphopantetheine sulfonate or S-sulfonate would forestall their conversion to inactive forms of CoA and acyl carrier protein. May play a role in the physiological regulation of CoA intracellular levels.</text>
</comment>
<dbReference type="Gene3D" id="3.40.50.10880">
    <property type="entry name" value="Uncharacterised protein PF01937, DUF89, domain 3"/>
    <property type="match status" value="1"/>
</dbReference>
<sequence>MHAKVSNFLDIDAYKETFETNLNKDEIAKNFWAKQIPLLIMKFAAQAKESQKTDDSVAQAYKTEYQENVDLLMNNKEDFLSVRILLELNEKLLEKHGFHDVWKAQKGAENSKSLTMLSQRLIEIDDIKDSDENINKRKWEELVRGVLAGNIFDSGATAVQEILNDNQHFGLHDALKEIQERPWLIDSFDKLLERFANGSKHNCAAFFCDNSGVDIVLGVLPFVRELLKRETKVILCANSGPSLNDVTAKELVDVVREATEICPIIKENYLNKNLIVQESGQRGCCLNFLNIDEHLIDIMLLYKVDLIIIEGMGRSLHTNLNSRFKCDSLKLAVIKNKFLASRLGGNLFDAICKYENNST</sequence>
<dbReference type="GO" id="GO:0005634">
    <property type="term" value="C:nucleus"/>
    <property type="evidence" value="ECO:0007669"/>
    <property type="project" value="TreeGrafter"/>
</dbReference>
<evidence type="ECO:0000256" key="1">
    <source>
        <dbReference type="ARBA" id="ARBA00001967"/>
    </source>
</evidence>
<evidence type="ECO:0000256" key="6">
    <source>
        <dbReference type="ARBA" id="ARBA00029347"/>
    </source>
</evidence>